<evidence type="ECO:0000259" key="3">
    <source>
        <dbReference type="Pfam" id="PF08281"/>
    </source>
</evidence>
<feature type="domain" description="RNA polymerase sigma factor 70 region 4 type 2" evidence="3">
    <location>
        <begin position="116"/>
        <end position="164"/>
    </location>
</feature>
<dbReference type="InterPro" id="IPR052704">
    <property type="entry name" value="ECF_Sigma-70_Domain"/>
</dbReference>
<dbReference type="InterPro" id="IPR032710">
    <property type="entry name" value="NTF2-like_dom_sf"/>
</dbReference>
<proteinExistence type="predicted"/>
<dbReference type="GO" id="GO:0016987">
    <property type="term" value="F:sigma factor activity"/>
    <property type="evidence" value="ECO:0007669"/>
    <property type="project" value="InterPro"/>
</dbReference>
<dbReference type="NCBIfam" id="TIGR02937">
    <property type="entry name" value="sigma70-ECF"/>
    <property type="match status" value="1"/>
</dbReference>
<dbReference type="GO" id="GO:0003677">
    <property type="term" value="F:DNA binding"/>
    <property type="evidence" value="ECO:0007669"/>
    <property type="project" value="InterPro"/>
</dbReference>
<dbReference type="EMBL" id="BORQ01000006">
    <property type="protein sequence ID" value="GIO33433.1"/>
    <property type="molecule type" value="Genomic_DNA"/>
</dbReference>
<dbReference type="SUPFAM" id="SSF88659">
    <property type="entry name" value="Sigma3 and sigma4 domains of RNA polymerase sigma factors"/>
    <property type="match status" value="1"/>
</dbReference>
<comment type="caution">
    <text evidence="4">The sequence shown here is derived from an EMBL/GenBank/DDBJ whole genome shotgun (WGS) entry which is preliminary data.</text>
</comment>
<evidence type="ECO:0000256" key="1">
    <source>
        <dbReference type="ARBA" id="ARBA00011344"/>
    </source>
</evidence>
<dbReference type="AlphaFoldDB" id="A0A920CD38"/>
<keyword evidence="4" id="KW-0804">Transcription</keyword>
<dbReference type="InterPro" id="IPR013249">
    <property type="entry name" value="RNA_pol_sigma70_r4_t2"/>
</dbReference>
<keyword evidence="4" id="KW-0240">DNA-directed RNA polymerase</keyword>
<dbReference type="GO" id="GO:0006352">
    <property type="term" value="P:DNA-templated transcription initiation"/>
    <property type="evidence" value="ECO:0007669"/>
    <property type="project" value="InterPro"/>
</dbReference>
<feature type="domain" description="RNA polymerase sigma-70 region 2" evidence="2">
    <location>
        <begin position="14"/>
        <end position="78"/>
    </location>
</feature>
<keyword evidence="5" id="KW-1185">Reference proteome</keyword>
<dbReference type="InterPro" id="IPR007627">
    <property type="entry name" value="RNA_pol_sigma70_r2"/>
</dbReference>
<protein>
    <submittedName>
        <fullName evidence="4">DNA-directed RNA polymerase sigma-70 factor</fullName>
    </submittedName>
</protein>
<reference evidence="4" key="1">
    <citation type="submission" date="2021-03" db="EMBL/GenBank/DDBJ databases">
        <title>Antimicrobial resistance genes in bacteria isolated from Japanese honey, and their potential for conferring macrolide and lincosamide resistance in the American foulbrood pathogen Paenibacillus larvae.</title>
        <authorList>
            <person name="Okamoto M."/>
            <person name="Kumagai M."/>
            <person name="Kanamori H."/>
            <person name="Takamatsu D."/>
        </authorList>
    </citation>
    <scope>NUCLEOTIDE SEQUENCE</scope>
    <source>
        <strain evidence="4">J2TS6</strain>
    </source>
</reference>
<dbReference type="Pfam" id="PF08281">
    <property type="entry name" value="Sigma70_r4_2"/>
    <property type="match status" value="1"/>
</dbReference>
<dbReference type="InterPro" id="IPR036388">
    <property type="entry name" value="WH-like_DNA-bd_sf"/>
</dbReference>
<dbReference type="PANTHER" id="PTHR30173">
    <property type="entry name" value="SIGMA 19 FACTOR"/>
    <property type="match status" value="1"/>
</dbReference>
<dbReference type="InterPro" id="IPR014284">
    <property type="entry name" value="RNA_pol_sigma-70_dom"/>
</dbReference>
<dbReference type="Pfam" id="PF04542">
    <property type="entry name" value="Sigma70_r2"/>
    <property type="match status" value="1"/>
</dbReference>
<evidence type="ECO:0000259" key="2">
    <source>
        <dbReference type="Pfam" id="PF04542"/>
    </source>
</evidence>
<dbReference type="InterPro" id="IPR013324">
    <property type="entry name" value="RNA_pol_sigma_r3/r4-like"/>
</dbReference>
<dbReference type="Gene3D" id="1.10.10.10">
    <property type="entry name" value="Winged helix-like DNA-binding domain superfamily/Winged helix DNA-binding domain"/>
    <property type="match status" value="1"/>
</dbReference>
<dbReference type="Proteomes" id="UP000679779">
    <property type="component" value="Unassembled WGS sequence"/>
</dbReference>
<dbReference type="SUPFAM" id="SSF88946">
    <property type="entry name" value="Sigma2 domain of RNA polymerase sigma factors"/>
    <property type="match status" value="1"/>
</dbReference>
<dbReference type="GO" id="GO:0000428">
    <property type="term" value="C:DNA-directed RNA polymerase complex"/>
    <property type="evidence" value="ECO:0007669"/>
    <property type="project" value="UniProtKB-KW"/>
</dbReference>
<organism evidence="4 5">
    <name type="scientific">Paenibacillus albilobatus</name>
    <dbReference type="NCBI Taxonomy" id="2716884"/>
    <lineage>
        <taxon>Bacteria</taxon>
        <taxon>Bacillati</taxon>
        <taxon>Bacillota</taxon>
        <taxon>Bacilli</taxon>
        <taxon>Bacillales</taxon>
        <taxon>Paenibacillaceae</taxon>
        <taxon>Paenibacillus</taxon>
    </lineage>
</organism>
<evidence type="ECO:0000313" key="4">
    <source>
        <dbReference type="EMBL" id="GIO33433.1"/>
    </source>
</evidence>
<dbReference type="Gene3D" id="1.10.1740.10">
    <property type="match status" value="1"/>
</dbReference>
<accession>A0A920CD38</accession>
<evidence type="ECO:0000313" key="5">
    <source>
        <dbReference type="Proteomes" id="UP000679779"/>
    </source>
</evidence>
<comment type="subunit">
    <text evidence="1">Interacts transiently with the RNA polymerase catalytic core formed by RpoA, RpoB, RpoC and RpoZ (2 alpha, 1 beta, 1 beta' and 1 omega subunit) to form the RNA polymerase holoenzyme that can initiate transcription.</text>
</comment>
<dbReference type="SUPFAM" id="SSF54427">
    <property type="entry name" value="NTF2-like"/>
    <property type="match status" value="1"/>
</dbReference>
<gene>
    <name evidence="4" type="primary">rpoE_2</name>
    <name evidence="4" type="ORF">J2TS6_45740</name>
</gene>
<name>A0A920CD38_9BACL</name>
<dbReference type="InterPro" id="IPR013325">
    <property type="entry name" value="RNA_pol_sigma_r2"/>
</dbReference>
<dbReference type="PANTHER" id="PTHR30173:SF43">
    <property type="entry name" value="ECF RNA POLYMERASE SIGMA FACTOR SIGI-RELATED"/>
    <property type="match status" value="1"/>
</dbReference>
<sequence length="296" mass="32703">MWTLNDHNWLVEQFEAHRNHLQAVAYRMLGSLSEAEDALQESWIRLSRSDSSSIENMGGWLTTIVSRVCFDMLRARKSRREELATVNIPEPVTSRRDGSDPEHEALMADSVGLAMLVVLQRLNPAERIAFVLHDVFALSFSEIAPIIGRNEAAARQLASRARRRVQGADSSSETAEHRQKRELVDAFLVASRNGDFEKLLTVLDPNVLLRNDTAFVPAANTPVVRGSQTVANQFAGRAQGARLVLVNGSVGAVVAPRGQILFVLEFTVAGGKITGIEMIADRSRLRRLDLAVLNDL</sequence>